<dbReference type="PANTHER" id="PTHR24346">
    <property type="entry name" value="MAP/MICROTUBULE AFFINITY-REGULATING KINASE"/>
    <property type="match status" value="1"/>
</dbReference>
<evidence type="ECO:0000313" key="8">
    <source>
        <dbReference type="EMBL" id="GAX75541.1"/>
    </source>
</evidence>
<proteinExistence type="predicted"/>
<protein>
    <recommendedName>
        <fullName evidence="10">cGMP-dependent protein kinase</fullName>
    </recommendedName>
</protein>
<dbReference type="GO" id="GO:0035556">
    <property type="term" value="P:intracellular signal transduction"/>
    <property type="evidence" value="ECO:0007669"/>
    <property type="project" value="TreeGrafter"/>
</dbReference>
<feature type="compositionally biased region" description="Polar residues" evidence="5">
    <location>
        <begin position="1"/>
        <end position="11"/>
    </location>
</feature>
<accession>A0A250WXJ8</accession>
<dbReference type="SUPFAM" id="SSF51206">
    <property type="entry name" value="cAMP-binding domain-like"/>
    <property type="match status" value="1"/>
</dbReference>
<dbReference type="FunFam" id="1.10.510.10:FF:000571">
    <property type="entry name" value="Maternal embryonic leucine zipper kinase"/>
    <property type="match status" value="1"/>
</dbReference>
<evidence type="ECO:0008006" key="10">
    <source>
        <dbReference type="Google" id="ProtNLM"/>
    </source>
</evidence>
<keyword evidence="3" id="KW-0067">ATP-binding</keyword>
<dbReference type="InterPro" id="IPR018490">
    <property type="entry name" value="cNMP-bd_dom_sf"/>
</dbReference>
<dbReference type="Proteomes" id="UP000232323">
    <property type="component" value="Unassembled WGS sequence"/>
</dbReference>
<keyword evidence="4" id="KW-0142">cGMP-binding</keyword>
<dbReference type="SUPFAM" id="SSF56112">
    <property type="entry name" value="Protein kinase-like (PK-like)"/>
    <property type="match status" value="1"/>
</dbReference>
<keyword evidence="2" id="KW-0547">Nucleotide-binding</keyword>
<dbReference type="InterPro" id="IPR011009">
    <property type="entry name" value="Kinase-like_dom_sf"/>
</dbReference>
<evidence type="ECO:0000256" key="4">
    <source>
        <dbReference type="ARBA" id="ARBA00022992"/>
    </source>
</evidence>
<dbReference type="CDD" id="cd14008">
    <property type="entry name" value="STKc_LKB1_CaMKK"/>
    <property type="match status" value="1"/>
</dbReference>
<evidence type="ECO:0000256" key="2">
    <source>
        <dbReference type="ARBA" id="ARBA00022741"/>
    </source>
</evidence>
<dbReference type="InterPro" id="IPR000595">
    <property type="entry name" value="cNMP-bd_dom"/>
</dbReference>
<dbReference type="EMBL" id="BEGY01000012">
    <property type="protein sequence ID" value="GAX75541.1"/>
    <property type="molecule type" value="Genomic_DNA"/>
</dbReference>
<feature type="region of interest" description="Disordered" evidence="5">
    <location>
        <begin position="1"/>
        <end position="121"/>
    </location>
</feature>
<evidence type="ECO:0000256" key="1">
    <source>
        <dbReference type="ARBA" id="ARBA00022535"/>
    </source>
</evidence>
<evidence type="ECO:0000256" key="5">
    <source>
        <dbReference type="SAM" id="MobiDB-lite"/>
    </source>
</evidence>
<gene>
    <name evidence="8" type="ORF">CEUSTIGMA_g2984.t1</name>
</gene>
<sequence>MGCASSAPTADTDSHIAAKATPAAITSPAPSQIDVPIASQQPLYAAPTPSSVQPAASPAANSVPTPVAGPVASRNNDTSRRGNDLKNENGRPQVQREEDEDSDWDQCSTNNFAEDDAADMTDGRGQSFVEKATHKAMTAGVPLVYKETSILRIDKVKGCMFVNQYLVVKFLGRGACGKVFLCLNTHDLRLYAMKAVRKVDLENSQPQQQPGAKRRNPMDDLKREIMIMKKMKHNNIVTLSEVIDDPAGSKLLLVMEYMDGGPVLTREALEKRERLPESLARRYFRDMLKALDYLHAHKVVHGDLKPENVLMVASGEVKLSDFGCSKVFATGNEYLERCNGTPAFLAPEMMKPNTRYRGRPTDVYALGACLYTLLFGRIPFSAPNLYKLFQVVQNDPVRYPEDVPISDMLRDILNQMLIKNPRERINLLDLMHHPWVTMEGNFPLKSHRDLKKGETNELHDLLPVEGRTFWASNPRPDSLAGLANLSKHERSFKEGDNIMRQGENATYLLYIVSGSADILVKWSLPPKKQKSSANLAPGQQQQQAVGQTNGAPTAAAPSGGDDFMDESETMSPIVDQESRDNRFKLLRASTKAQDFIKKLQEAAAGGVRPVSRDLLIAQRGPGDLIGDMGLFSKNRQRQATVRCSSQLVVRVILPDQLEDYLSQNPLARHQMRENILKKESEVTMVEALMKLANVHEVIVASLEGQPQVFPGMAMSPQAVSPRTPSASLVSRVAAAMEDPAVTVAKRAAR</sequence>
<dbReference type="AlphaFoldDB" id="A0A250WXJ8"/>
<evidence type="ECO:0000256" key="3">
    <source>
        <dbReference type="ARBA" id="ARBA00022840"/>
    </source>
</evidence>
<organism evidence="8 9">
    <name type="scientific">Chlamydomonas eustigma</name>
    <dbReference type="NCBI Taxonomy" id="1157962"/>
    <lineage>
        <taxon>Eukaryota</taxon>
        <taxon>Viridiplantae</taxon>
        <taxon>Chlorophyta</taxon>
        <taxon>core chlorophytes</taxon>
        <taxon>Chlorophyceae</taxon>
        <taxon>CS clade</taxon>
        <taxon>Chlamydomonadales</taxon>
        <taxon>Chlamydomonadaceae</taxon>
        <taxon>Chlamydomonas</taxon>
    </lineage>
</organism>
<feature type="region of interest" description="Disordered" evidence="5">
    <location>
        <begin position="529"/>
        <end position="578"/>
    </location>
</feature>
<evidence type="ECO:0000259" key="6">
    <source>
        <dbReference type="PROSITE" id="PS50011"/>
    </source>
</evidence>
<dbReference type="PROSITE" id="PS50011">
    <property type="entry name" value="PROTEIN_KINASE_DOM"/>
    <property type="match status" value="1"/>
</dbReference>
<dbReference type="Gene3D" id="2.60.120.10">
    <property type="entry name" value="Jelly Rolls"/>
    <property type="match status" value="2"/>
</dbReference>
<feature type="compositionally biased region" description="Basic and acidic residues" evidence="5">
    <location>
        <begin position="77"/>
        <end position="89"/>
    </location>
</feature>
<dbReference type="InterPro" id="IPR000719">
    <property type="entry name" value="Prot_kinase_dom"/>
</dbReference>
<dbReference type="InterPro" id="IPR008271">
    <property type="entry name" value="Ser/Thr_kinase_AS"/>
</dbReference>
<feature type="compositionally biased region" description="Low complexity" evidence="5">
    <location>
        <begin position="17"/>
        <end position="31"/>
    </location>
</feature>
<evidence type="ECO:0000259" key="7">
    <source>
        <dbReference type="PROSITE" id="PS50042"/>
    </source>
</evidence>
<feature type="domain" description="Cyclic nucleotide-binding" evidence="7">
    <location>
        <begin position="605"/>
        <end position="678"/>
    </location>
</feature>
<keyword evidence="1" id="KW-0140">cGMP</keyword>
<dbReference type="Pfam" id="PF00069">
    <property type="entry name" value="Pkinase"/>
    <property type="match status" value="1"/>
</dbReference>
<feature type="compositionally biased region" description="Low complexity" evidence="5">
    <location>
        <begin position="45"/>
        <end position="68"/>
    </location>
</feature>
<keyword evidence="9" id="KW-1185">Reference proteome</keyword>
<dbReference type="PANTHER" id="PTHR24346:SF77">
    <property type="entry name" value="SERINE THREONINE PROTEIN KINASE"/>
    <property type="match status" value="1"/>
</dbReference>
<reference evidence="8 9" key="1">
    <citation type="submission" date="2017-08" db="EMBL/GenBank/DDBJ databases">
        <title>Acidophilic green algal genome provides insights into adaptation to an acidic environment.</title>
        <authorList>
            <person name="Hirooka S."/>
            <person name="Hirose Y."/>
            <person name="Kanesaki Y."/>
            <person name="Higuchi S."/>
            <person name="Fujiwara T."/>
            <person name="Onuma R."/>
            <person name="Era A."/>
            <person name="Ohbayashi R."/>
            <person name="Uzuka A."/>
            <person name="Nozaki H."/>
            <person name="Yoshikawa H."/>
            <person name="Miyagishima S.Y."/>
        </authorList>
    </citation>
    <scope>NUCLEOTIDE SEQUENCE [LARGE SCALE GENOMIC DNA]</scope>
    <source>
        <strain evidence="8 9">NIES-2499</strain>
    </source>
</reference>
<dbReference type="GO" id="GO:0004674">
    <property type="term" value="F:protein serine/threonine kinase activity"/>
    <property type="evidence" value="ECO:0007669"/>
    <property type="project" value="TreeGrafter"/>
</dbReference>
<dbReference type="GO" id="GO:0030553">
    <property type="term" value="F:cGMP binding"/>
    <property type="evidence" value="ECO:0007669"/>
    <property type="project" value="UniProtKB-KW"/>
</dbReference>
<dbReference type="PROSITE" id="PS00108">
    <property type="entry name" value="PROTEIN_KINASE_ST"/>
    <property type="match status" value="1"/>
</dbReference>
<dbReference type="PROSITE" id="PS50042">
    <property type="entry name" value="CNMP_BINDING_3"/>
    <property type="match status" value="2"/>
</dbReference>
<dbReference type="GO" id="GO:0005524">
    <property type="term" value="F:ATP binding"/>
    <property type="evidence" value="ECO:0007669"/>
    <property type="project" value="UniProtKB-KW"/>
</dbReference>
<dbReference type="STRING" id="1157962.A0A250WXJ8"/>
<dbReference type="InterPro" id="IPR014710">
    <property type="entry name" value="RmlC-like_jellyroll"/>
</dbReference>
<evidence type="ECO:0000313" key="9">
    <source>
        <dbReference type="Proteomes" id="UP000232323"/>
    </source>
</evidence>
<dbReference type="OrthoDB" id="8693905at2759"/>
<feature type="compositionally biased region" description="Polar residues" evidence="5">
    <location>
        <begin position="531"/>
        <end position="551"/>
    </location>
</feature>
<dbReference type="SMART" id="SM00220">
    <property type="entry name" value="S_TKc"/>
    <property type="match status" value="1"/>
</dbReference>
<dbReference type="GO" id="GO:0005737">
    <property type="term" value="C:cytoplasm"/>
    <property type="evidence" value="ECO:0007669"/>
    <property type="project" value="TreeGrafter"/>
</dbReference>
<feature type="domain" description="Protein kinase" evidence="6">
    <location>
        <begin position="165"/>
        <end position="436"/>
    </location>
</feature>
<comment type="caution">
    <text evidence="8">The sequence shown here is derived from an EMBL/GenBank/DDBJ whole genome shotgun (WGS) entry which is preliminary data.</text>
</comment>
<feature type="domain" description="Cyclic nucleotide-binding" evidence="7">
    <location>
        <begin position="489"/>
        <end position="521"/>
    </location>
</feature>
<name>A0A250WXJ8_9CHLO</name>
<dbReference type="Gene3D" id="1.10.510.10">
    <property type="entry name" value="Transferase(Phosphotransferase) domain 1"/>
    <property type="match status" value="1"/>
</dbReference>